<dbReference type="Pfam" id="PF04191">
    <property type="entry name" value="PEMT"/>
    <property type="match status" value="1"/>
</dbReference>
<evidence type="ECO:0000256" key="1">
    <source>
        <dbReference type="ARBA" id="ARBA00004127"/>
    </source>
</evidence>
<dbReference type="EMBL" id="EF107101">
    <property type="protein sequence ID" value="ABL97283.1"/>
    <property type="molecule type" value="Genomic_DNA"/>
</dbReference>
<keyword evidence="3 5" id="KW-1133">Transmembrane helix</keyword>
<evidence type="ECO:0000256" key="5">
    <source>
        <dbReference type="SAM" id="Phobius"/>
    </source>
</evidence>
<dbReference type="GO" id="GO:0016740">
    <property type="term" value="F:transferase activity"/>
    <property type="evidence" value="ECO:0007669"/>
    <property type="project" value="UniProtKB-ARBA"/>
</dbReference>
<dbReference type="Gene3D" id="1.20.120.1630">
    <property type="match status" value="1"/>
</dbReference>
<feature type="transmembrane region" description="Helical" evidence="5">
    <location>
        <begin position="84"/>
        <end position="117"/>
    </location>
</feature>
<keyword evidence="2 5" id="KW-0812">Transmembrane</keyword>
<dbReference type="InterPro" id="IPR007318">
    <property type="entry name" value="Phopholipid_MeTrfase"/>
</dbReference>
<dbReference type="PANTHER" id="PTHR12714:SF11">
    <property type="entry name" value="PROTEIN C-TERMINAL S-ISOPRENYLCYSTEINE CARBOXYL O-METHYLTRANSFERASE"/>
    <property type="match status" value="1"/>
</dbReference>
<feature type="transmembrane region" description="Helical" evidence="5">
    <location>
        <begin position="30"/>
        <end position="50"/>
    </location>
</feature>
<name>A4GJI8_9BACT</name>
<organism evidence="6">
    <name type="scientific">uncultured marine bacterium HF10_05C07</name>
    <dbReference type="NCBI Taxonomy" id="415443"/>
    <lineage>
        <taxon>Bacteria</taxon>
        <taxon>environmental samples</taxon>
    </lineage>
</organism>
<comment type="subcellular location">
    <subcellularLocation>
        <location evidence="1">Endomembrane system</location>
        <topology evidence="1">Multi-pass membrane protein</topology>
    </subcellularLocation>
</comment>
<accession>A4GJI8</accession>
<keyword evidence="4 5" id="KW-0472">Membrane</keyword>
<evidence type="ECO:0000256" key="2">
    <source>
        <dbReference type="ARBA" id="ARBA00022692"/>
    </source>
</evidence>
<evidence type="ECO:0008006" key="7">
    <source>
        <dbReference type="Google" id="ProtNLM"/>
    </source>
</evidence>
<dbReference type="AlphaFoldDB" id="A4GJI8"/>
<dbReference type="PANTHER" id="PTHR12714">
    <property type="entry name" value="PROTEIN-S ISOPRENYLCYSTEINE O-METHYLTRANSFERASE"/>
    <property type="match status" value="1"/>
</dbReference>
<dbReference type="GO" id="GO:0012505">
    <property type="term" value="C:endomembrane system"/>
    <property type="evidence" value="ECO:0007669"/>
    <property type="project" value="UniProtKB-SubCell"/>
</dbReference>
<evidence type="ECO:0000256" key="4">
    <source>
        <dbReference type="ARBA" id="ARBA00023136"/>
    </source>
</evidence>
<feature type="transmembrane region" description="Helical" evidence="5">
    <location>
        <begin position="7"/>
        <end position="24"/>
    </location>
</feature>
<protein>
    <recommendedName>
        <fullName evidence="7">Isoprenylcysteine carboxylmethyltransferase family protein</fullName>
    </recommendedName>
</protein>
<evidence type="ECO:0000313" key="6">
    <source>
        <dbReference type="EMBL" id="ABL97283.1"/>
    </source>
</evidence>
<sequence>MKITYPPVILLSALIVQSVLYFTYPILLNLSIFFGIFVVLLGIILVYISLKKLSKMETTFIPDGEPIKLVVDGPFRISRNPTYLGMLLILLGTALSLQSLSSLMVAAVFFLIINFTWIRHEENKLSEIFKEDWQDYSSKTRRWL</sequence>
<evidence type="ECO:0000256" key="3">
    <source>
        <dbReference type="ARBA" id="ARBA00022989"/>
    </source>
</evidence>
<gene>
    <name evidence="6" type="ORF">ALOHA_HF1005C07.0005</name>
</gene>
<proteinExistence type="predicted"/>
<reference evidence="6" key="1">
    <citation type="journal article" date="2007" name="Environ. Microbiol.">
        <title>Proteorhodopsin photosystem gene clusters exhibit co-evolutionary trends and shared ancestry among diverse marine microbial phyla.</title>
        <authorList>
            <person name="McCarren J."/>
            <person name="Delong E.F."/>
        </authorList>
    </citation>
    <scope>NUCLEOTIDE SEQUENCE</scope>
</reference>